<dbReference type="OMA" id="KRETHVI"/>
<dbReference type="GO" id="GO:0032865">
    <property type="term" value="C:ERMES complex"/>
    <property type="evidence" value="ECO:0007669"/>
    <property type="project" value="InterPro"/>
</dbReference>
<dbReference type="PANTHER" id="PTHR28185">
    <property type="entry name" value="MITOCHONDRIAL DISTRIBUTION AND MORPHOLOGY PROTEIN 34"/>
    <property type="match status" value="1"/>
</dbReference>
<dbReference type="OrthoDB" id="10288321at2759"/>
<protein>
    <recommendedName>
        <fullName evidence="10">SMP-LTD domain-containing protein</fullName>
    </recommendedName>
</protein>
<dbReference type="Proteomes" id="UP000444721">
    <property type="component" value="Unassembled WGS sequence"/>
</dbReference>
<dbReference type="RefSeq" id="XP_044566394.1">
    <property type="nucleotide sequence ID" value="XM_044702846.1"/>
</dbReference>
<keyword evidence="5" id="KW-1000">Mitochondrion outer membrane</keyword>
<dbReference type="PROSITE" id="PS51847">
    <property type="entry name" value="SMP"/>
    <property type="match status" value="1"/>
</dbReference>
<dbReference type="InterPro" id="IPR027536">
    <property type="entry name" value="MDM34"/>
</dbReference>
<gene>
    <name evidence="11" type="ORF">FDP41_012338</name>
</gene>
<evidence type="ECO:0000256" key="4">
    <source>
        <dbReference type="ARBA" id="ARBA00022692"/>
    </source>
</evidence>
<dbReference type="EMBL" id="VFQX01000013">
    <property type="protein sequence ID" value="KAF0981681.1"/>
    <property type="molecule type" value="Genomic_DNA"/>
</dbReference>
<evidence type="ECO:0000256" key="5">
    <source>
        <dbReference type="ARBA" id="ARBA00022787"/>
    </source>
</evidence>
<keyword evidence="2" id="KW-0813">Transport</keyword>
<evidence type="ECO:0000256" key="6">
    <source>
        <dbReference type="ARBA" id="ARBA00023055"/>
    </source>
</evidence>
<keyword evidence="4" id="KW-0812">Transmembrane</keyword>
<dbReference type="GO" id="GO:0007005">
    <property type="term" value="P:mitochondrion organization"/>
    <property type="evidence" value="ECO:0007669"/>
    <property type="project" value="InterPro"/>
</dbReference>
<dbReference type="GO" id="GO:0008289">
    <property type="term" value="F:lipid binding"/>
    <property type="evidence" value="ECO:0007669"/>
    <property type="project" value="UniProtKB-KW"/>
</dbReference>
<dbReference type="GO" id="GO:1990456">
    <property type="term" value="P:mitochondrion-endoplasmic reticulum membrane tethering"/>
    <property type="evidence" value="ECO:0007669"/>
    <property type="project" value="TreeGrafter"/>
</dbReference>
<evidence type="ECO:0000256" key="2">
    <source>
        <dbReference type="ARBA" id="ARBA00022448"/>
    </source>
</evidence>
<keyword evidence="7" id="KW-0446">Lipid-binding</keyword>
<keyword evidence="3" id="KW-1134">Transmembrane beta strand</keyword>
<dbReference type="GeneID" id="68119553"/>
<dbReference type="InterPro" id="IPR058825">
    <property type="entry name" value="MDM34_N"/>
</dbReference>
<evidence type="ECO:0000313" key="11">
    <source>
        <dbReference type="EMBL" id="KAF0981681.1"/>
    </source>
</evidence>
<reference evidence="11 12" key="1">
    <citation type="journal article" date="2019" name="Sci. Rep.">
        <title>Nanopore sequencing improves the draft genome of the human pathogenic amoeba Naegleria fowleri.</title>
        <authorList>
            <person name="Liechti N."/>
            <person name="Schurch N."/>
            <person name="Bruggmann R."/>
            <person name="Wittwer M."/>
        </authorList>
    </citation>
    <scope>NUCLEOTIDE SEQUENCE [LARGE SCALE GENOMIC DNA]</scope>
    <source>
        <strain evidence="11 12">ATCC 30894</strain>
    </source>
</reference>
<dbReference type="CDD" id="cd21673">
    <property type="entry name" value="SMP_Mdm34"/>
    <property type="match status" value="1"/>
</dbReference>
<keyword evidence="12" id="KW-1185">Reference proteome</keyword>
<dbReference type="GO" id="GO:0015914">
    <property type="term" value="P:phospholipid transport"/>
    <property type="evidence" value="ECO:0007669"/>
    <property type="project" value="TreeGrafter"/>
</dbReference>
<name>A0A6A5C3N1_NAEFO</name>
<feature type="domain" description="SMP-LTD" evidence="10">
    <location>
        <begin position="1"/>
        <end position="233"/>
    </location>
</feature>
<keyword evidence="9" id="KW-0472">Membrane</keyword>
<accession>A0A6A5C3N1</accession>
<dbReference type="PANTHER" id="PTHR28185:SF1">
    <property type="entry name" value="MITOCHONDRIAL DISTRIBUTION AND MORPHOLOGY PROTEIN 34"/>
    <property type="match status" value="1"/>
</dbReference>
<keyword evidence="6" id="KW-0445">Lipid transport</keyword>
<evidence type="ECO:0000256" key="3">
    <source>
        <dbReference type="ARBA" id="ARBA00022452"/>
    </source>
</evidence>
<evidence type="ECO:0000256" key="7">
    <source>
        <dbReference type="ARBA" id="ARBA00023121"/>
    </source>
</evidence>
<evidence type="ECO:0000256" key="8">
    <source>
        <dbReference type="ARBA" id="ARBA00023128"/>
    </source>
</evidence>
<keyword evidence="8" id="KW-0496">Mitochondrion</keyword>
<proteinExistence type="predicted"/>
<dbReference type="AlphaFoldDB" id="A0A6A5C3N1"/>
<dbReference type="InterPro" id="IPR031468">
    <property type="entry name" value="SMP_LBD"/>
</dbReference>
<evidence type="ECO:0000313" key="12">
    <source>
        <dbReference type="Proteomes" id="UP000444721"/>
    </source>
</evidence>
<evidence type="ECO:0000259" key="10">
    <source>
        <dbReference type="PROSITE" id="PS51847"/>
    </source>
</evidence>
<dbReference type="VEuPathDB" id="AmoebaDB:FDP41_012338"/>
<dbReference type="VEuPathDB" id="AmoebaDB:NfTy_039710"/>
<comment type="caution">
    <text evidence="11">The sequence shown here is derived from an EMBL/GenBank/DDBJ whole genome shotgun (WGS) entry which is preliminary data.</text>
</comment>
<sequence>MSFHFDWSRWDQTATIELIKKLATQGLNAGEPNPMLCAPLTCSDFSFGTTPPQFSIEKLPKLSLSQQEIHLRFFYQGDGYIKLKTRAQINKLVPNQSYFGYSLGIGNQMVGQYPVEMPLEITIKDLKLDGLLIIKTDTSFVETTNIKDLMNLSKHKDLSNEAKANLLSKEPARNSSVYIQLKNNPLAGIDVYSTFEEAIPQTKSIFMNMVKGQAEEGISELMKEPKKIDIDINELLIGKPAQGNPTASSSAVI</sequence>
<comment type="subcellular location">
    <subcellularLocation>
        <location evidence="1">Membrane</location>
    </subcellularLocation>
</comment>
<evidence type="ECO:0000256" key="9">
    <source>
        <dbReference type="ARBA" id="ARBA00023136"/>
    </source>
</evidence>
<dbReference type="Pfam" id="PF26545">
    <property type="entry name" value="Mdm34_N"/>
    <property type="match status" value="1"/>
</dbReference>
<organism evidence="11 12">
    <name type="scientific">Naegleria fowleri</name>
    <name type="common">Brain eating amoeba</name>
    <dbReference type="NCBI Taxonomy" id="5763"/>
    <lineage>
        <taxon>Eukaryota</taxon>
        <taxon>Discoba</taxon>
        <taxon>Heterolobosea</taxon>
        <taxon>Tetramitia</taxon>
        <taxon>Eutetramitia</taxon>
        <taxon>Vahlkampfiidae</taxon>
        <taxon>Naegleria</taxon>
    </lineage>
</organism>
<evidence type="ECO:0000256" key="1">
    <source>
        <dbReference type="ARBA" id="ARBA00004370"/>
    </source>
</evidence>
<dbReference type="VEuPathDB" id="AmoebaDB:NF0122470"/>